<reference evidence="2" key="1">
    <citation type="journal article" date="2021" name="New Phytol.">
        <title>Evolutionary innovations through gain and loss of genes in the ectomycorrhizal Boletales.</title>
        <authorList>
            <person name="Wu G."/>
            <person name="Miyauchi S."/>
            <person name="Morin E."/>
            <person name="Kuo A."/>
            <person name="Drula E."/>
            <person name="Varga T."/>
            <person name="Kohler A."/>
            <person name="Feng B."/>
            <person name="Cao Y."/>
            <person name="Lipzen A."/>
            <person name="Daum C."/>
            <person name="Hundley H."/>
            <person name="Pangilinan J."/>
            <person name="Johnson J."/>
            <person name="Barry K."/>
            <person name="LaButti K."/>
            <person name="Ng V."/>
            <person name="Ahrendt S."/>
            <person name="Min B."/>
            <person name="Choi I.G."/>
            <person name="Park H."/>
            <person name="Plett J.M."/>
            <person name="Magnuson J."/>
            <person name="Spatafora J.W."/>
            <person name="Nagy L.G."/>
            <person name="Henrissat B."/>
            <person name="Grigoriev I.V."/>
            <person name="Yang Z.L."/>
            <person name="Xu J."/>
            <person name="Martin F.M."/>
        </authorList>
    </citation>
    <scope>NUCLEOTIDE SEQUENCE</scope>
    <source>
        <strain evidence="2">KKN 215</strain>
    </source>
</reference>
<protein>
    <submittedName>
        <fullName evidence="2">Uncharacterized protein</fullName>
    </submittedName>
</protein>
<gene>
    <name evidence="2" type="ORF">BXZ70DRAFT_1075733</name>
</gene>
<name>A0A8K0UTE3_9AGAR</name>
<feature type="region of interest" description="Disordered" evidence="1">
    <location>
        <begin position="1"/>
        <end position="38"/>
    </location>
</feature>
<dbReference type="AlphaFoldDB" id="A0A8K0UTE3"/>
<evidence type="ECO:0000313" key="2">
    <source>
        <dbReference type="EMBL" id="KAH8103807.1"/>
    </source>
</evidence>
<keyword evidence="3" id="KW-1185">Reference proteome</keyword>
<dbReference type="EMBL" id="JAEVFJ010000006">
    <property type="protein sequence ID" value="KAH8103807.1"/>
    <property type="molecule type" value="Genomic_DNA"/>
</dbReference>
<comment type="caution">
    <text evidence="2">The sequence shown here is derived from an EMBL/GenBank/DDBJ whole genome shotgun (WGS) entry which is preliminary data.</text>
</comment>
<accession>A0A8K0UTE3</accession>
<evidence type="ECO:0000256" key="1">
    <source>
        <dbReference type="SAM" id="MobiDB-lite"/>
    </source>
</evidence>
<dbReference type="Proteomes" id="UP000813824">
    <property type="component" value="Unassembled WGS sequence"/>
</dbReference>
<evidence type="ECO:0000313" key="3">
    <source>
        <dbReference type="Proteomes" id="UP000813824"/>
    </source>
</evidence>
<organism evidence="2 3">
    <name type="scientific">Cristinia sonorae</name>
    <dbReference type="NCBI Taxonomy" id="1940300"/>
    <lineage>
        <taxon>Eukaryota</taxon>
        <taxon>Fungi</taxon>
        <taxon>Dikarya</taxon>
        <taxon>Basidiomycota</taxon>
        <taxon>Agaricomycotina</taxon>
        <taxon>Agaricomycetes</taxon>
        <taxon>Agaricomycetidae</taxon>
        <taxon>Agaricales</taxon>
        <taxon>Pleurotineae</taxon>
        <taxon>Stephanosporaceae</taxon>
        <taxon>Cristinia</taxon>
    </lineage>
</organism>
<proteinExistence type="predicted"/>
<sequence>MTTFRKMSQESEQPKIRISPCRQPPSLPTLPTETSAEAKQDSGCMLSVILWVDASSRKNNLRPFISSMKLNGRNGSLAQRLSFRCDDDDGSMSLFPIQLPHHLPNLNFIYIAAAAWKSIAKHPTFYIALSRFSALRTLTITESVEFETCGQYYSFLKHLSLHVTLLILENVRFPPRDGRVAGRASKISTPALRISMTRLGNLVKTLSMTAAPLNEADPDMISVFTFINKCKPSLEALRLKVATFDSSTLGYLDLTSHFRLRLLEISPVLVGPMASICAFCHGVLSSVSFSGVHDLIIHIRVVPVPIQRPRIPPWESDITWSSVDSVLVSPTFAQIKSIVFGISIMGPRKTDSLRYTALSSATLAQLVPQFLKQTNARLEKIDPDSDIVEHDQTMKEFWELRGIQKPEA</sequence>